<dbReference type="Gene3D" id="3.30.70.1520">
    <property type="entry name" value="Heterotetrameric sarcosine oxidase"/>
    <property type="match status" value="1"/>
</dbReference>
<dbReference type="AlphaFoldDB" id="A0A0X3U2Y9"/>
<evidence type="ECO:0000313" key="2">
    <source>
        <dbReference type="Proteomes" id="UP000053690"/>
    </source>
</evidence>
<reference evidence="2" key="1">
    <citation type="submission" date="2015-12" db="EMBL/GenBank/DDBJ databases">
        <authorList>
            <person name="Zhang G."/>
            <person name="Stingl U."/>
        </authorList>
    </citation>
    <scope>NUCLEOTIDE SEQUENCE [LARGE SCALE GENOMIC DNA]</scope>
    <source>
        <strain evidence="2">ZGT108</strain>
    </source>
</reference>
<comment type="caution">
    <text evidence="1">The sequence shown here is derived from an EMBL/GenBank/DDBJ whole genome shotgun (WGS) entry which is preliminary data.</text>
</comment>
<proteinExistence type="predicted"/>
<dbReference type="InterPro" id="IPR027266">
    <property type="entry name" value="TrmE/GcvT-like"/>
</dbReference>
<keyword evidence="2" id="KW-1185">Reference proteome</keyword>
<dbReference type="EMBL" id="LQBP01000001">
    <property type="protein sequence ID" value="KUJ82182.1"/>
    <property type="molecule type" value="Genomic_DNA"/>
</dbReference>
<gene>
    <name evidence="1" type="ORF">AVO44_02630</name>
</gene>
<dbReference type="OrthoDB" id="9814782at2"/>
<dbReference type="RefSeq" id="WP_068332105.1">
    <property type="nucleotide sequence ID" value="NZ_LQBP01000001.1"/>
</dbReference>
<dbReference type="SUPFAM" id="SSF103025">
    <property type="entry name" value="Folate-binding domain"/>
    <property type="match status" value="1"/>
</dbReference>
<dbReference type="STRING" id="1685378.AVO44_02630"/>
<dbReference type="Proteomes" id="UP000053690">
    <property type="component" value="Unassembled WGS sequence"/>
</dbReference>
<dbReference type="Gene3D" id="3.30.1360.120">
    <property type="entry name" value="Probable tRNA modification gtpase trme, domain 1"/>
    <property type="match status" value="1"/>
</dbReference>
<dbReference type="InterPro" id="IPR007375">
    <property type="entry name" value="SoxG"/>
</dbReference>
<organism evidence="1 2">
    <name type="scientific">Ruegeria profundi</name>
    <dbReference type="NCBI Taxonomy" id="1685378"/>
    <lineage>
        <taxon>Bacteria</taxon>
        <taxon>Pseudomonadati</taxon>
        <taxon>Pseudomonadota</taxon>
        <taxon>Alphaproteobacteria</taxon>
        <taxon>Rhodobacterales</taxon>
        <taxon>Roseobacteraceae</taxon>
        <taxon>Ruegeria</taxon>
    </lineage>
</organism>
<protein>
    <submittedName>
        <fullName evidence="1">Sarcosine oxidase subunit gamma</fullName>
    </submittedName>
</protein>
<name>A0A0X3U2Y9_9RHOB</name>
<evidence type="ECO:0000313" key="1">
    <source>
        <dbReference type="EMBL" id="KUJ82182.1"/>
    </source>
</evidence>
<sequence length="188" mass="19981">MSEPISALNHASYDGIAKVEECGLQGMITLRGDLSDKVLAKAVKDATGQKVPGQREALVKGDTGVCWMSPDELLVLVQYAEVNAKLADIAGALSGTHALAANVSDARAVFRVSGPNAREVLGKLAPVDLSPDAFQPGQIRRSRLAQVAGAFWMDDAETFRVVCFRSAADYVFKLLKVAAQPGSEVGFY</sequence>
<dbReference type="Pfam" id="PF04268">
    <property type="entry name" value="SoxG"/>
    <property type="match status" value="1"/>
</dbReference>
<accession>A0A0X3U2Y9</accession>